<comment type="caution">
    <text evidence="2">The sequence shown here is derived from an EMBL/GenBank/DDBJ whole genome shotgun (WGS) entry which is preliminary data.</text>
</comment>
<proteinExistence type="predicted"/>
<reference evidence="2 3" key="1">
    <citation type="journal article" date="2023" name="Nucleic Acids Res.">
        <title>The hologenome of Daphnia magna reveals possible DNA methylation and microbiome-mediated evolution of the host genome.</title>
        <authorList>
            <person name="Chaturvedi A."/>
            <person name="Li X."/>
            <person name="Dhandapani V."/>
            <person name="Marshall H."/>
            <person name="Kissane S."/>
            <person name="Cuenca-Cambronero M."/>
            <person name="Asole G."/>
            <person name="Calvet F."/>
            <person name="Ruiz-Romero M."/>
            <person name="Marangio P."/>
            <person name="Guigo R."/>
            <person name="Rago D."/>
            <person name="Mirbahai L."/>
            <person name="Eastwood N."/>
            <person name="Colbourne J.K."/>
            <person name="Zhou J."/>
            <person name="Mallon E."/>
            <person name="Orsini L."/>
        </authorList>
    </citation>
    <scope>NUCLEOTIDE SEQUENCE [LARGE SCALE GENOMIC DNA]</scope>
    <source>
        <strain evidence="2">LRV0_1</strain>
    </source>
</reference>
<organism evidence="2 3">
    <name type="scientific">Daphnia magna</name>
    <dbReference type="NCBI Taxonomy" id="35525"/>
    <lineage>
        <taxon>Eukaryota</taxon>
        <taxon>Metazoa</taxon>
        <taxon>Ecdysozoa</taxon>
        <taxon>Arthropoda</taxon>
        <taxon>Crustacea</taxon>
        <taxon>Branchiopoda</taxon>
        <taxon>Diplostraca</taxon>
        <taxon>Cladocera</taxon>
        <taxon>Anomopoda</taxon>
        <taxon>Daphniidae</taxon>
        <taxon>Daphnia</taxon>
    </lineage>
</organism>
<gene>
    <name evidence="2" type="ORF">OUZ56_018514</name>
</gene>
<dbReference type="EMBL" id="JAOYFB010000003">
    <property type="protein sequence ID" value="KAK4009399.1"/>
    <property type="molecule type" value="Genomic_DNA"/>
</dbReference>
<evidence type="ECO:0008006" key="4">
    <source>
        <dbReference type="Google" id="ProtNLM"/>
    </source>
</evidence>
<keyword evidence="3" id="KW-1185">Reference proteome</keyword>
<accession>A0ABQ9Z9M9</accession>
<protein>
    <recommendedName>
        <fullName evidence="4">Secreted protein</fullName>
    </recommendedName>
</protein>
<sequence length="69" mass="8188">MATKEDMQTLLLLHCFLHSLNPTYPIYAPVCDCNYVKIQGILNIKSPYYCNNEKLKHNTHRGYRLTTRW</sequence>
<evidence type="ECO:0000256" key="1">
    <source>
        <dbReference type="SAM" id="SignalP"/>
    </source>
</evidence>
<feature type="chain" id="PRO_5045239714" description="Secreted protein" evidence="1">
    <location>
        <begin position="23"/>
        <end position="69"/>
    </location>
</feature>
<evidence type="ECO:0000313" key="2">
    <source>
        <dbReference type="EMBL" id="KAK4009399.1"/>
    </source>
</evidence>
<keyword evidence="1" id="KW-0732">Signal</keyword>
<evidence type="ECO:0000313" key="3">
    <source>
        <dbReference type="Proteomes" id="UP001234178"/>
    </source>
</evidence>
<dbReference type="Proteomes" id="UP001234178">
    <property type="component" value="Unassembled WGS sequence"/>
</dbReference>
<feature type="signal peptide" evidence="1">
    <location>
        <begin position="1"/>
        <end position="22"/>
    </location>
</feature>
<name>A0ABQ9Z9M9_9CRUS</name>